<reference evidence="2 3" key="1">
    <citation type="journal article" date="2019" name="Int. J. Syst. Evol. Microbiol.">
        <title>The Global Catalogue of Microorganisms (GCM) 10K type strain sequencing project: providing services to taxonomists for standard genome sequencing and annotation.</title>
        <authorList>
            <consortium name="The Broad Institute Genomics Platform"/>
            <consortium name="The Broad Institute Genome Sequencing Center for Infectious Disease"/>
            <person name="Wu L."/>
            <person name="Ma J."/>
        </authorList>
    </citation>
    <scope>NUCLEOTIDE SEQUENCE [LARGE SCALE GENOMIC DNA]</scope>
    <source>
        <strain evidence="2 3">JCM 6242</strain>
    </source>
</reference>
<comment type="caution">
    <text evidence="2">The sequence shown here is derived from an EMBL/GenBank/DDBJ whole genome shotgun (WGS) entry which is preliminary data.</text>
</comment>
<dbReference type="RefSeq" id="WP_344973786.1">
    <property type="nucleotide sequence ID" value="NZ_BAAAVI010000028.1"/>
</dbReference>
<accession>A0ABN3W066</accession>
<dbReference type="SUPFAM" id="SSF53850">
    <property type="entry name" value="Periplasmic binding protein-like II"/>
    <property type="match status" value="1"/>
</dbReference>
<gene>
    <name evidence="2" type="ORF">GCM10010517_40920</name>
</gene>
<dbReference type="PANTHER" id="PTHR43649">
    <property type="entry name" value="ARABINOSE-BINDING PROTEIN-RELATED"/>
    <property type="match status" value="1"/>
</dbReference>
<evidence type="ECO:0000256" key="1">
    <source>
        <dbReference type="SAM" id="SignalP"/>
    </source>
</evidence>
<keyword evidence="1" id="KW-0732">Signal</keyword>
<keyword evidence="3" id="KW-1185">Reference proteome</keyword>
<dbReference type="InterPro" id="IPR050490">
    <property type="entry name" value="Bact_solute-bd_prot1"/>
</dbReference>
<name>A0ABN3W066_9ACTN</name>
<proteinExistence type="predicted"/>
<dbReference type="PANTHER" id="PTHR43649:SF14">
    <property type="entry name" value="BLR3389 PROTEIN"/>
    <property type="match status" value="1"/>
</dbReference>
<evidence type="ECO:0000313" key="2">
    <source>
        <dbReference type="EMBL" id="GAA2878798.1"/>
    </source>
</evidence>
<feature type="signal peptide" evidence="1">
    <location>
        <begin position="1"/>
        <end position="27"/>
    </location>
</feature>
<dbReference type="InterPro" id="IPR006059">
    <property type="entry name" value="SBP"/>
</dbReference>
<dbReference type="EMBL" id="BAAAVI010000028">
    <property type="protein sequence ID" value="GAA2878798.1"/>
    <property type="molecule type" value="Genomic_DNA"/>
</dbReference>
<dbReference type="PROSITE" id="PS51257">
    <property type="entry name" value="PROKAR_LIPOPROTEIN"/>
    <property type="match status" value="1"/>
</dbReference>
<protein>
    <submittedName>
        <fullName evidence="2">Extracellular solute-binding protein</fullName>
    </submittedName>
</protein>
<feature type="chain" id="PRO_5046059618" evidence="1">
    <location>
        <begin position="28"/>
        <end position="425"/>
    </location>
</feature>
<dbReference type="Proteomes" id="UP001500831">
    <property type="component" value="Unassembled WGS sequence"/>
</dbReference>
<organism evidence="2 3">
    <name type="scientific">Streptosporangium fragile</name>
    <dbReference type="NCBI Taxonomy" id="46186"/>
    <lineage>
        <taxon>Bacteria</taxon>
        <taxon>Bacillati</taxon>
        <taxon>Actinomycetota</taxon>
        <taxon>Actinomycetes</taxon>
        <taxon>Streptosporangiales</taxon>
        <taxon>Streptosporangiaceae</taxon>
        <taxon>Streptosporangium</taxon>
    </lineage>
</organism>
<sequence>MGNTLRRTASVLLASLPLLLAGCTAGTAGGGAADAKQTLSFVMWGDGADSAKAYQDLINDFQQRNPGVKVNLETFSTTNYDTVLKSRLAGGAGPDVYGFDQKNLTEFIKAGYTTDLVREKWFSELTPDAQREAGRFAPAGQAHYVPISQSGNGIVYNKALFARAGVTDEPRTYDELLDVAATLKKAKITPFAMSAQESWWPQFIIYYPVAQHVYGENPDFNEDVMAGKDSIATNAGWKRSLEIYRELVPYFMDNPLGTNQTAAQSAFLRGKAAMFPAPWILSEARQAKLDVGYFNFPTTASADTKAMWGSYLVSLGINPKNGKKDLASRFIDFLFSADEYKKFLGTAKAFPVKDGIDLGSLDPLFPDMQRAWQGRTFMTLLLPPVPGLQDVLLTELQNLTGGRADVATVLGKLDDAVQEERAQGD</sequence>
<evidence type="ECO:0000313" key="3">
    <source>
        <dbReference type="Proteomes" id="UP001500831"/>
    </source>
</evidence>
<dbReference type="Pfam" id="PF01547">
    <property type="entry name" value="SBP_bac_1"/>
    <property type="match status" value="1"/>
</dbReference>
<dbReference type="Gene3D" id="3.40.190.10">
    <property type="entry name" value="Periplasmic binding protein-like II"/>
    <property type="match status" value="2"/>
</dbReference>